<feature type="short sequence motif" description="Histidine triad motif" evidence="2 3">
    <location>
        <begin position="102"/>
        <end position="106"/>
    </location>
</feature>
<comment type="caution">
    <text evidence="5">The sequence shown here is derived from an EMBL/GenBank/DDBJ whole genome shotgun (WGS) entry which is preliminary data.</text>
</comment>
<feature type="active site" description="Tele-AMP-histidine intermediate" evidence="1">
    <location>
        <position position="104"/>
    </location>
</feature>
<sequence>MSNQESQESCLFCNIIAGNIPSSKVYEDDLVYAFNDIHPQAKVHVLIVPKVHVANVVQLADHDASLLAHIVHVANQIAQDAYHGQFRLVFNTGEDAGQTVFHAHAHVLTGEVLDE</sequence>
<dbReference type="GO" id="GO:0003824">
    <property type="term" value="F:catalytic activity"/>
    <property type="evidence" value="ECO:0007669"/>
    <property type="project" value="InterPro"/>
</dbReference>
<dbReference type="PROSITE" id="PS51084">
    <property type="entry name" value="HIT_2"/>
    <property type="match status" value="1"/>
</dbReference>
<dbReference type="RefSeq" id="WP_188354774.1">
    <property type="nucleotide sequence ID" value="NZ_BMDH01000001.1"/>
</dbReference>
<proteinExistence type="predicted"/>
<dbReference type="CDD" id="cd01276">
    <property type="entry name" value="PKCI_related"/>
    <property type="match status" value="1"/>
</dbReference>
<reference evidence="5" key="1">
    <citation type="journal article" date="2014" name="Int. J. Syst. Evol. Microbiol.">
        <title>Complete genome sequence of Corynebacterium casei LMG S-19264T (=DSM 44701T), isolated from a smear-ripened cheese.</title>
        <authorList>
            <consortium name="US DOE Joint Genome Institute (JGI-PGF)"/>
            <person name="Walter F."/>
            <person name="Albersmeier A."/>
            <person name="Kalinowski J."/>
            <person name="Ruckert C."/>
        </authorList>
    </citation>
    <scope>NUCLEOTIDE SEQUENCE</scope>
    <source>
        <strain evidence="5">CCM 8606</strain>
    </source>
</reference>
<dbReference type="AlphaFoldDB" id="A0A8J3AIN5"/>
<dbReference type="InterPro" id="IPR036265">
    <property type="entry name" value="HIT-like_sf"/>
</dbReference>
<dbReference type="Pfam" id="PF11969">
    <property type="entry name" value="DcpS_C"/>
    <property type="match status" value="1"/>
</dbReference>
<reference evidence="5" key="2">
    <citation type="submission" date="2020-09" db="EMBL/GenBank/DDBJ databases">
        <authorList>
            <person name="Sun Q."/>
            <person name="Sedlacek I."/>
        </authorList>
    </citation>
    <scope>NUCLEOTIDE SEQUENCE</scope>
    <source>
        <strain evidence="5">CCM 8606</strain>
    </source>
</reference>
<dbReference type="PANTHER" id="PTHR23089">
    <property type="entry name" value="HISTIDINE TRIAD HIT PROTEIN"/>
    <property type="match status" value="1"/>
</dbReference>
<evidence type="ECO:0000313" key="6">
    <source>
        <dbReference type="Proteomes" id="UP000619536"/>
    </source>
</evidence>
<organism evidence="5 6">
    <name type="scientific">Galliscardovia ingluviei</name>
    <dbReference type="NCBI Taxonomy" id="1769422"/>
    <lineage>
        <taxon>Bacteria</taxon>
        <taxon>Bacillati</taxon>
        <taxon>Actinomycetota</taxon>
        <taxon>Actinomycetes</taxon>
        <taxon>Bifidobacteriales</taxon>
        <taxon>Bifidobacteriaceae</taxon>
        <taxon>Galliscardovia</taxon>
    </lineage>
</organism>
<evidence type="ECO:0000256" key="2">
    <source>
        <dbReference type="PIRSR" id="PIRSR601310-3"/>
    </source>
</evidence>
<dbReference type="Gene3D" id="3.30.428.10">
    <property type="entry name" value="HIT-like"/>
    <property type="match status" value="1"/>
</dbReference>
<protein>
    <submittedName>
        <fullName evidence="5">Histidine triad nucleotide-binding protein</fullName>
    </submittedName>
</protein>
<dbReference type="Proteomes" id="UP000619536">
    <property type="component" value="Unassembled WGS sequence"/>
</dbReference>
<dbReference type="SUPFAM" id="SSF54197">
    <property type="entry name" value="HIT-like"/>
    <property type="match status" value="1"/>
</dbReference>
<name>A0A8J3AIN5_9BIFI</name>
<evidence type="ECO:0000259" key="4">
    <source>
        <dbReference type="PROSITE" id="PS51084"/>
    </source>
</evidence>
<keyword evidence="6" id="KW-1185">Reference proteome</keyword>
<evidence type="ECO:0000256" key="3">
    <source>
        <dbReference type="PROSITE-ProRule" id="PRU00464"/>
    </source>
</evidence>
<gene>
    <name evidence="5" type="ORF">GCM10007377_06420</name>
</gene>
<evidence type="ECO:0000256" key="1">
    <source>
        <dbReference type="PIRSR" id="PIRSR601310-1"/>
    </source>
</evidence>
<dbReference type="PRINTS" id="PR00332">
    <property type="entry name" value="HISTRIAD"/>
</dbReference>
<dbReference type="EMBL" id="BMDH01000001">
    <property type="protein sequence ID" value="GGI13530.1"/>
    <property type="molecule type" value="Genomic_DNA"/>
</dbReference>
<dbReference type="InterPro" id="IPR001310">
    <property type="entry name" value="Histidine_triad_HIT"/>
</dbReference>
<accession>A0A8J3AIN5</accession>
<evidence type="ECO:0000313" key="5">
    <source>
        <dbReference type="EMBL" id="GGI13530.1"/>
    </source>
</evidence>
<feature type="domain" description="HIT" evidence="4">
    <location>
        <begin position="11"/>
        <end position="115"/>
    </location>
</feature>
<dbReference type="InterPro" id="IPR011146">
    <property type="entry name" value="HIT-like"/>
</dbReference>